<reference evidence="5" key="1">
    <citation type="journal article" date="2020" name="mSystems">
        <title>Genome- and Community-Level Interaction Insights into Carbon Utilization and Element Cycling Functions of Hydrothermarchaeota in Hydrothermal Sediment.</title>
        <authorList>
            <person name="Zhou Z."/>
            <person name="Liu Y."/>
            <person name="Xu W."/>
            <person name="Pan J."/>
            <person name="Luo Z.H."/>
            <person name="Li M."/>
        </authorList>
    </citation>
    <scope>NUCLEOTIDE SEQUENCE [LARGE SCALE GENOMIC DNA]</scope>
    <source>
        <strain evidence="5">SpSt-1219</strain>
    </source>
</reference>
<evidence type="ECO:0000313" key="5">
    <source>
        <dbReference type="EMBL" id="HDQ88718.1"/>
    </source>
</evidence>
<sequence length="202" mass="22316">MPQVTQLKSNNSKDSLKTIKPLSIEELQQIAHELRISALKMLYKAKSGHTAGPLGTAEIFSTLYFSELNINPKNPQDPKRDFFFLSNGHICPILYATLAKKGFFPETELNKFRQVDSLLQGHPSIEVPGIETGAGSLGQGLSIAIGRALSSRMDNLDTQTYCMTSDGELNEGQTWEAAMMAPKYNLANLTWIIDRNNIQISG</sequence>
<dbReference type="CDD" id="cd02012">
    <property type="entry name" value="TPP_TK"/>
    <property type="match status" value="1"/>
</dbReference>
<dbReference type="PANTHER" id="PTHR47514:SF1">
    <property type="entry name" value="TRANSKETOLASE N-TERMINAL SECTION-RELATED"/>
    <property type="match status" value="1"/>
</dbReference>
<dbReference type="Pfam" id="PF00456">
    <property type="entry name" value="Transketolase_N"/>
    <property type="match status" value="1"/>
</dbReference>
<dbReference type="Gene3D" id="3.40.50.970">
    <property type="match status" value="1"/>
</dbReference>
<name>A0A7C1HVD0_UNCKA</name>
<dbReference type="EMBL" id="DSDM01000064">
    <property type="protein sequence ID" value="HDQ88718.1"/>
    <property type="molecule type" value="Genomic_DNA"/>
</dbReference>
<dbReference type="InterPro" id="IPR005474">
    <property type="entry name" value="Transketolase_N"/>
</dbReference>
<dbReference type="PANTHER" id="PTHR47514">
    <property type="entry name" value="TRANSKETOLASE N-TERMINAL SECTION-RELATED"/>
    <property type="match status" value="1"/>
</dbReference>
<keyword evidence="3" id="KW-0786">Thiamine pyrophosphate</keyword>
<comment type="caution">
    <text evidence="5">The sequence shown here is derived from an EMBL/GenBank/DDBJ whole genome shotgun (WGS) entry which is preliminary data.</text>
</comment>
<accession>A0A7C1HVD0</accession>
<comment type="similarity">
    <text evidence="2">Belongs to the transketolase family.</text>
</comment>
<dbReference type="AlphaFoldDB" id="A0A7C1HVD0"/>
<evidence type="ECO:0000256" key="1">
    <source>
        <dbReference type="ARBA" id="ARBA00001964"/>
    </source>
</evidence>
<evidence type="ECO:0000259" key="4">
    <source>
        <dbReference type="Pfam" id="PF00456"/>
    </source>
</evidence>
<feature type="non-terminal residue" evidence="5">
    <location>
        <position position="202"/>
    </location>
</feature>
<organism evidence="5">
    <name type="scientific">candidate division WWE3 bacterium</name>
    <dbReference type="NCBI Taxonomy" id="2053526"/>
    <lineage>
        <taxon>Bacteria</taxon>
        <taxon>Katanobacteria</taxon>
    </lineage>
</organism>
<comment type="cofactor">
    <cofactor evidence="1">
        <name>thiamine diphosphate</name>
        <dbReference type="ChEBI" id="CHEBI:58937"/>
    </cofactor>
</comment>
<dbReference type="SUPFAM" id="SSF52518">
    <property type="entry name" value="Thiamin diphosphate-binding fold (THDP-binding)"/>
    <property type="match status" value="1"/>
</dbReference>
<dbReference type="Proteomes" id="UP000886066">
    <property type="component" value="Unassembled WGS sequence"/>
</dbReference>
<gene>
    <name evidence="5" type="ORF">ENN92_01055</name>
</gene>
<dbReference type="InterPro" id="IPR029061">
    <property type="entry name" value="THDP-binding"/>
</dbReference>
<evidence type="ECO:0000256" key="3">
    <source>
        <dbReference type="ARBA" id="ARBA00023052"/>
    </source>
</evidence>
<feature type="domain" description="Transketolase N-terminal" evidence="4">
    <location>
        <begin position="28"/>
        <end position="202"/>
    </location>
</feature>
<evidence type="ECO:0000256" key="2">
    <source>
        <dbReference type="ARBA" id="ARBA00007131"/>
    </source>
</evidence>
<proteinExistence type="inferred from homology"/>
<protein>
    <submittedName>
        <fullName evidence="5">Transketolase</fullName>
    </submittedName>
</protein>